<dbReference type="InterPro" id="IPR001611">
    <property type="entry name" value="Leu-rich_rpt"/>
</dbReference>
<dbReference type="InterPro" id="IPR007110">
    <property type="entry name" value="Ig-like_dom"/>
</dbReference>
<feature type="domain" description="Fibronectin type-III" evidence="9">
    <location>
        <begin position="496"/>
        <end position="585"/>
    </location>
</feature>
<reference evidence="10 11" key="1">
    <citation type="submission" date="2019-06" db="EMBL/GenBank/DDBJ databases">
        <title>Draft genomes of female and male turbot (Scophthalmus maximus).</title>
        <authorList>
            <person name="Xu H."/>
            <person name="Xu X.-W."/>
            <person name="Shao C."/>
            <person name="Chen S."/>
        </authorList>
    </citation>
    <scope>NUCLEOTIDE SEQUENCE [LARGE SCALE GENOMIC DNA]</scope>
    <source>
        <strain evidence="10">Ysfricsl-2016a</strain>
        <tissue evidence="10">Blood</tissue>
    </source>
</reference>
<keyword evidence="3" id="KW-0677">Repeat</keyword>
<name>A0A6A4S1N5_SCOMX</name>
<dbReference type="InterPro" id="IPR000483">
    <property type="entry name" value="Cys-rich_flank_reg_C"/>
</dbReference>
<dbReference type="PROSITE" id="PS50853">
    <property type="entry name" value="FN3"/>
    <property type="match status" value="1"/>
</dbReference>
<dbReference type="InterPro" id="IPR003598">
    <property type="entry name" value="Ig_sub2"/>
</dbReference>
<comment type="caution">
    <text evidence="10">The sequence shown here is derived from an EMBL/GenBank/DDBJ whole genome shotgun (WGS) entry which is preliminary data.</text>
</comment>
<evidence type="ECO:0000256" key="1">
    <source>
        <dbReference type="ARBA" id="ARBA00022614"/>
    </source>
</evidence>
<dbReference type="InterPro" id="IPR003591">
    <property type="entry name" value="Leu-rich_rpt_typical-subtyp"/>
</dbReference>
<keyword evidence="4" id="KW-1015">Disulfide bond</keyword>
<evidence type="ECO:0000256" key="2">
    <source>
        <dbReference type="ARBA" id="ARBA00022729"/>
    </source>
</evidence>
<feature type="domain" description="Ig-like" evidence="8">
    <location>
        <begin position="367"/>
        <end position="475"/>
    </location>
</feature>
<evidence type="ECO:0000259" key="8">
    <source>
        <dbReference type="PROSITE" id="PS50835"/>
    </source>
</evidence>
<dbReference type="InterPro" id="IPR003961">
    <property type="entry name" value="FN3_dom"/>
</dbReference>
<dbReference type="SUPFAM" id="SSF48726">
    <property type="entry name" value="Immunoglobulin"/>
    <property type="match status" value="1"/>
</dbReference>
<evidence type="ECO:0000256" key="5">
    <source>
        <dbReference type="ARBA" id="ARBA00023319"/>
    </source>
</evidence>
<dbReference type="Gene3D" id="2.60.40.10">
    <property type="entry name" value="Immunoglobulins"/>
    <property type="match status" value="2"/>
</dbReference>
<keyword evidence="5" id="KW-0393">Immunoglobulin domain</keyword>
<keyword evidence="7" id="KW-1133">Transmembrane helix</keyword>
<dbReference type="AlphaFoldDB" id="A0A6A4S1N5"/>
<feature type="region of interest" description="Disordered" evidence="6">
    <location>
        <begin position="648"/>
        <end position="689"/>
    </location>
</feature>
<dbReference type="SMART" id="SM00409">
    <property type="entry name" value="IG"/>
    <property type="match status" value="1"/>
</dbReference>
<keyword evidence="1" id="KW-0433">Leucine-rich repeat</keyword>
<dbReference type="InterPro" id="IPR032675">
    <property type="entry name" value="LRR_dom_sf"/>
</dbReference>
<dbReference type="SMART" id="SM00369">
    <property type="entry name" value="LRR_TYP"/>
    <property type="match status" value="8"/>
</dbReference>
<gene>
    <name evidence="10" type="ORF">F2P81_022431</name>
</gene>
<feature type="transmembrane region" description="Helical" evidence="7">
    <location>
        <begin position="595"/>
        <end position="617"/>
    </location>
</feature>
<dbReference type="InterPro" id="IPR050467">
    <property type="entry name" value="LRFN"/>
</dbReference>
<keyword evidence="7" id="KW-0812">Transmembrane</keyword>
<dbReference type="PANTHER" id="PTHR45842:SF14">
    <property type="entry name" value="LEUCINE-RICH REPEAT, IMMUNOGLOBULIN-LIKE DOMAIN AND TRANSMEMBRANE DOMAIN-CONTAINING PROTEIN 2"/>
    <property type="match status" value="1"/>
</dbReference>
<evidence type="ECO:0000313" key="11">
    <source>
        <dbReference type="Proteomes" id="UP000438429"/>
    </source>
</evidence>
<evidence type="ECO:0008006" key="12">
    <source>
        <dbReference type="Google" id="ProtNLM"/>
    </source>
</evidence>
<dbReference type="PANTHER" id="PTHR45842">
    <property type="entry name" value="SYNAPTIC ADHESION-LIKE MOLECULE SALM"/>
    <property type="match status" value="1"/>
</dbReference>
<dbReference type="SUPFAM" id="SSF52058">
    <property type="entry name" value="L domain-like"/>
    <property type="match status" value="1"/>
</dbReference>
<organism evidence="10 11">
    <name type="scientific">Scophthalmus maximus</name>
    <name type="common">Turbot</name>
    <name type="synonym">Psetta maxima</name>
    <dbReference type="NCBI Taxonomy" id="52904"/>
    <lineage>
        <taxon>Eukaryota</taxon>
        <taxon>Metazoa</taxon>
        <taxon>Chordata</taxon>
        <taxon>Craniata</taxon>
        <taxon>Vertebrata</taxon>
        <taxon>Euteleostomi</taxon>
        <taxon>Actinopterygii</taxon>
        <taxon>Neopterygii</taxon>
        <taxon>Teleostei</taxon>
        <taxon>Neoteleostei</taxon>
        <taxon>Acanthomorphata</taxon>
        <taxon>Carangaria</taxon>
        <taxon>Pleuronectiformes</taxon>
        <taxon>Pleuronectoidei</taxon>
        <taxon>Scophthalmidae</taxon>
        <taxon>Scophthalmus</taxon>
    </lineage>
</organism>
<dbReference type="InterPro" id="IPR013783">
    <property type="entry name" value="Ig-like_fold"/>
</dbReference>
<evidence type="ECO:0000256" key="7">
    <source>
        <dbReference type="SAM" id="Phobius"/>
    </source>
</evidence>
<dbReference type="PROSITE" id="PS50835">
    <property type="entry name" value="IG_LIKE"/>
    <property type="match status" value="1"/>
</dbReference>
<dbReference type="SMART" id="SM00082">
    <property type="entry name" value="LRRCT"/>
    <property type="match status" value="1"/>
</dbReference>
<dbReference type="EMBL" id="VEVO01000020">
    <property type="protein sequence ID" value="KAF0025550.1"/>
    <property type="molecule type" value="Genomic_DNA"/>
</dbReference>
<feature type="compositionally biased region" description="Polar residues" evidence="6">
    <location>
        <begin position="648"/>
        <end position="658"/>
    </location>
</feature>
<evidence type="ECO:0000313" key="10">
    <source>
        <dbReference type="EMBL" id="KAF0025550.1"/>
    </source>
</evidence>
<dbReference type="Pfam" id="PF13855">
    <property type="entry name" value="LRR_8"/>
    <property type="match status" value="2"/>
</dbReference>
<keyword evidence="7" id="KW-0472">Membrane</keyword>
<evidence type="ECO:0000256" key="3">
    <source>
        <dbReference type="ARBA" id="ARBA00022737"/>
    </source>
</evidence>
<dbReference type="SMART" id="SM00408">
    <property type="entry name" value="IGc2"/>
    <property type="match status" value="1"/>
</dbReference>
<evidence type="ECO:0000256" key="6">
    <source>
        <dbReference type="SAM" id="MobiDB-lite"/>
    </source>
</evidence>
<dbReference type="InterPro" id="IPR036179">
    <property type="entry name" value="Ig-like_dom_sf"/>
</dbReference>
<keyword evidence="2" id="KW-0732">Signal</keyword>
<dbReference type="Gene3D" id="3.80.10.10">
    <property type="entry name" value="Ribonuclease Inhibitor"/>
    <property type="match status" value="2"/>
</dbReference>
<dbReference type="InterPro" id="IPR003599">
    <property type="entry name" value="Ig_sub"/>
</dbReference>
<proteinExistence type="predicted"/>
<evidence type="ECO:0000256" key="4">
    <source>
        <dbReference type="ARBA" id="ARBA00023157"/>
    </source>
</evidence>
<feature type="compositionally biased region" description="Basic and acidic residues" evidence="6">
    <location>
        <begin position="661"/>
        <end position="681"/>
    </location>
</feature>
<sequence length="689" mass="76804">MSNSVKPSGNVSVLCNDPEITVVPPNFPADTSKLRIEKTAITRISSNNFHYLNSLEFLWMSFNSLNSLNVDSFRGLSNLDELRLDGNALTSFPWESLTDMPNLRLLDLHNNKISAVPAEATVFIQNVTYLDLSSNSLTTVPADVLSMWLSVKPPQETDSSKLILEDIPHGFSKIRIENCHLTELPQGSFSKVSALEFLWLNFNEITLMSIKSLEGLARLTELRLQGNKLTSVPWTAFQDTPKLKILDLKHNRLDVLPEHALRHLPVLTYLDLSFNQLSIISKDVFINWPLYQAADKAWGKEGLVSNVVLALHDNPWMCDCRLKGFVEFVRTISAPIILMNSYLTCSGPASKADKFFHEIQLKTCMKPVASAPEANITLPLGANATLTCLVKARPGPTIQWMYSLKIKRGFADVNTMQYNSMLGFLLTATETHIDEETVTSRLVIPSLHLADGGLYTCMANNFIGNSSASIMVNIPSFNSSAPQPPPVPMLSSDENAHIDIRIAKQTVYGITLEWYAVTDNPAETWFTIRFGKYDSAKKETIYISPGINSYSVSDLLPVTKYEVCVSLKNHPPRDGQCIVFVTGSDISELEQRERLIHIIVIVCAMVLAVPAGMYACTTDARFSCGERCMNLWKKRRRYGQNLQGTERQGTFDSLQANSEEGLCKDSEEKPMKRGEAEERPKGGSAADLY</sequence>
<evidence type="ECO:0000259" key="9">
    <source>
        <dbReference type="PROSITE" id="PS50853"/>
    </source>
</evidence>
<dbReference type="CDD" id="cd00096">
    <property type="entry name" value="Ig"/>
    <property type="match status" value="1"/>
</dbReference>
<dbReference type="SUPFAM" id="SSF49265">
    <property type="entry name" value="Fibronectin type III"/>
    <property type="match status" value="1"/>
</dbReference>
<dbReference type="PROSITE" id="PS51450">
    <property type="entry name" value="LRR"/>
    <property type="match status" value="1"/>
</dbReference>
<dbReference type="Proteomes" id="UP000438429">
    <property type="component" value="Unassembled WGS sequence"/>
</dbReference>
<dbReference type="Pfam" id="PF13927">
    <property type="entry name" value="Ig_3"/>
    <property type="match status" value="1"/>
</dbReference>
<dbReference type="InterPro" id="IPR036116">
    <property type="entry name" value="FN3_sf"/>
</dbReference>
<accession>A0A6A4S1N5</accession>
<protein>
    <recommendedName>
        <fullName evidence="12">Ig-like domain-containing protein</fullName>
    </recommendedName>
</protein>